<evidence type="ECO:0000313" key="2">
    <source>
        <dbReference type="EMBL" id="CAF3735637.1"/>
    </source>
</evidence>
<comment type="caution">
    <text evidence="1">The sequence shown here is derived from an EMBL/GenBank/DDBJ whole genome shotgun (WGS) entry which is preliminary data.</text>
</comment>
<gene>
    <name evidence="1" type="ORF">GPM918_LOCUS11759</name>
    <name evidence="2" type="ORF">SRO942_LOCUS11760</name>
</gene>
<sequence>MSVAKREVVHAINTGAHSSPSSRFYPLSSPKEKAMYELLQDLLKAGLISKTKSEYAPPAVLTPKPDGSWRLVIDLSQNHMNLLKVSNEIKPRSFMEVIGEM</sequence>
<keyword evidence="3" id="KW-1185">Reference proteome</keyword>
<name>A0A814DSL1_9BILA</name>
<evidence type="ECO:0000313" key="3">
    <source>
        <dbReference type="Proteomes" id="UP000663829"/>
    </source>
</evidence>
<accession>A0A814DSL1</accession>
<dbReference type="EMBL" id="CAJNOQ010002489">
    <property type="protein sequence ID" value="CAF0961151.1"/>
    <property type="molecule type" value="Genomic_DNA"/>
</dbReference>
<dbReference type="EMBL" id="CAJOBC010002489">
    <property type="protein sequence ID" value="CAF3735637.1"/>
    <property type="molecule type" value="Genomic_DNA"/>
</dbReference>
<evidence type="ECO:0000313" key="1">
    <source>
        <dbReference type="EMBL" id="CAF0961151.1"/>
    </source>
</evidence>
<dbReference type="Proteomes" id="UP000663829">
    <property type="component" value="Unassembled WGS sequence"/>
</dbReference>
<organism evidence="1 3">
    <name type="scientific">Didymodactylos carnosus</name>
    <dbReference type="NCBI Taxonomy" id="1234261"/>
    <lineage>
        <taxon>Eukaryota</taxon>
        <taxon>Metazoa</taxon>
        <taxon>Spiralia</taxon>
        <taxon>Gnathifera</taxon>
        <taxon>Rotifera</taxon>
        <taxon>Eurotatoria</taxon>
        <taxon>Bdelloidea</taxon>
        <taxon>Philodinida</taxon>
        <taxon>Philodinidae</taxon>
        <taxon>Didymodactylos</taxon>
    </lineage>
</organism>
<dbReference type="AlphaFoldDB" id="A0A814DSL1"/>
<protein>
    <submittedName>
        <fullName evidence="1">Uncharacterized protein</fullName>
    </submittedName>
</protein>
<dbReference type="Gene3D" id="3.10.10.10">
    <property type="entry name" value="HIV Type 1 Reverse Transcriptase, subunit A, domain 1"/>
    <property type="match status" value="1"/>
</dbReference>
<proteinExistence type="predicted"/>
<dbReference type="SUPFAM" id="SSF56672">
    <property type="entry name" value="DNA/RNA polymerases"/>
    <property type="match status" value="1"/>
</dbReference>
<dbReference type="InterPro" id="IPR043502">
    <property type="entry name" value="DNA/RNA_pol_sf"/>
</dbReference>
<reference evidence="1" key="1">
    <citation type="submission" date="2021-02" db="EMBL/GenBank/DDBJ databases">
        <authorList>
            <person name="Nowell W R."/>
        </authorList>
    </citation>
    <scope>NUCLEOTIDE SEQUENCE</scope>
</reference>
<dbReference type="Proteomes" id="UP000681722">
    <property type="component" value="Unassembled WGS sequence"/>
</dbReference>